<dbReference type="AlphaFoldDB" id="A0AAV1I5F3"/>
<keyword evidence="11" id="KW-1185">Reference proteome</keyword>
<evidence type="ECO:0000259" key="9">
    <source>
        <dbReference type="Pfam" id="PF00155"/>
    </source>
</evidence>
<reference evidence="10 11" key="1">
    <citation type="submission" date="2023-10" db="EMBL/GenBank/DDBJ databases">
        <authorList>
            <person name="Maclean D."/>
            <person name="Macfadyen A."/>
        </authorList>
    </citation>
    <scope>NUCLEOTIDE SEQUENCE [LARGE SCALE GENOMIC DNA]</scope>
</reference>
<evidence type="ECO:0000256" key="8">
    <source>
        <dbReference type="RuleBase" id="RU000480"/>
    </source>
</evidence>
<evidence type="ECO:0000256" key="3">
    <source>
        <dbReference type="ARBA" id="ARBA00011738"/>
    </source>
</evidence>
<dbReference type="PANTHER" id="PTHR11879">
    <property type="entry name" value="ASPARTATE AMINOTRANSFERASE"/>
    <property type="match status" value="1"/>
</dbReference>
<dbReference type="FunFam" id="3.90.1150.10:FF:000001">
    <property type="entry name" value="Aspartate aminotransferase"/>
    <property type="match status" value="1"/>
</dbReference>
<gene>
    <name evidence="10" type="ORF">CVIRNUC_005498</name>
</gene>
<dbReference type="PANTHER" id="PTHR11879:SF22">
    <property type="entry name" value="ASPARTATE AMINOTRANSFERASE, MITOCHONDRIAL"/>
    <property type="match status" value="1"/>
</dbReference>
<dbReference type="EC" id="2.6.1.1" evidence="8"/>
<dbReference type="GO" id="GO:0006520">
    <property type="term" value="P:amino acid metabolic process"/>
    <property type="evidence" value="ECO:0007669"/>
    <property type="project" value="InterPro"/>
</dbReference>
<dbReference type="PROSITE" id="PS00105">
    <property type="entry name" value="AA_TRANSFER_CLASS_1"/>
    <property type="match status" value="1"/>
</dbReference>
<proteinExistence type="inferred from homology"/>
<protein>
    <recommendedName>
        <fullName evidence="8">Aspartate aminotransferase</fullName>
        <ecNumber evidence="8">2.6.1.1</ecNumber>
    </recommendedName>
</protein>
<organism evidence="10 11">
    <name type="scientific">Coccomyxa viridis</name>
    <dbReference type="NCBI Taxonomy" id="1274662"/>
    <lineage>
        <taxon>Eukaryota</taxon>
        <taxon>Viridiplantae</taxon>
        <taxon>Chlorophyta</taxon>
        <taxon>core chlorophytes</taxon>
        <taxon>Trebouxiophyceae</taxon>
        <taxon>Trebouxiophyceae incertae sedis</taxon>
        <taxon>Coccomyxaceae</taxon>
        <taxon>Coccomyxa</taxon>
    </lineage>
</organism>
<name>A0AAV1I5F3_9CHLO</name>
<dbReference type="InterPro" id="IPR004839">
    <property type="entry name" value="Aminotransferase_I/II_large"/>
</dbReference>
<evidence type="ECO:0000313" key="11">
    <source>
        <dbReference type="Proteomes" id="UP001314263"/>
    </source>
</evidence>
<keyword evidence="4 8" id="KW-0032">Aminotransferase</keyword>
<dbReference type="GO" id="GO:0030170">
    <property type="term" value="F:pyridoxal phosphate binding"/>
    <property type="evidence" value="ECO:0007669"/>
    <property type="project" value="InterPro"/>
</dbReference>
<comment type="cofactor">
    <cofactor evidence="1">
        <name>pyridoxal 5'-phosphate</name>
        <dbReference type="ChEBI" id="CHEBI:597326"/>
    </cofactor>
</comment>
<accession>A0AAV1I5F3</accession>
<evidence type="ECO:0000256" key="2">
    <source>
        <dbReference type="ARBA" id="ARBA00007441"/>
    </source>
</evidence>
<comment type="catalytic activity">
    <reaction evidence="7 8">
        <text>L-aspartate + 2-oxoglutarate = oxaloacetate + L-glutamate</text>
        <dbReference type="Rhea" id="RHEA:21824"/>
        <dbReference type="ChEBI" id="CHEBI:16452"/>
        <dbReference type="ChEBI" id="CHEBI:16810"/>
        <dbReference type="ChEBI" id="CHEBI:29985"/>
        <dbReference type="ChEBI" id="CHEBI:29991"/>
        <dbReference type="EC" id="2.6.1.1"/>
    </reaction>
</comment>
<keyword evidence="6" id="KW-0663">Pyridoxal phosphate</keyword>
<keyword evidence="5 8" id="KW-0808">Transferase</keyword>
<comment type="similarity">
    <text evidence="2">Belongs to the class-I pyridoxal-phosphate-dependent aminotransferase family.</text>
</comment>
<evidence type="ECO:0000313" key="10">
    <source>
        <dbReference type="EMBL" id="CAK0781889.1"/>
    </source>
</evidence>
<dbReference type="InterPro" id="IPR015421">
    <property type="entry name" value="PyrdxlP-dep_Trfase_major"/>
</dbReference>
<dbReference type="InterPro" id="IPR004838">
    <property type="entry name" value="NHTrfase_class1_PyrdxlP-BS"/>
</dbReference>
<comment type="caution">
    <text evidence="10">The sequence shown here is derived from an EMBL/GenBank/DDBJ whole genome shotgun (WGS) entry which is preliminary data.</text>
</comment>
<dbReference type="NCBIfam" id="NF006719">
    <property type="entry name" value="PRK09257.1"/>
    <property type="match status" value="1"/>
</dbReference>
<dbReference type="Gene3D" id="3.40.640.10">
    <property type="entry name" value="Type I PLP-dependent aspartate aminotransferase-like (Major domain)"/>
    <property type="match status" value="1"/>
</dbReference>
<dbReference type="InterPro" id="IPR000796">
    <property type="entry name" value="Asp_trans"/>
</dbReference>
<evidence type="ECO:0000256" key="6">
    <source>
        <dbReference type="ARBA" id="ARBA00022898"/>
    </source>
</evidence>
<evidence type="ECO:0000256" key="7">
    <source>
        <dbReference type="ARBA" id="ARBA00049185"/>
    </source>
</evidence>
<dbReference type="PRINTS" id="PR00799">
    <property type="entry name" value="TRANSAMINASE"/>
</dbReference>
<dbReference type="GO" id="GO:0005739">
    <property type="term" value="C:mitochondrion"/>
    <property type="evidence" value="ECO:0007669"/>
    <property type="project" value="TreeGrafter"/>
</dbReference>
<evidence type="ECO:0000256" key="4">
    <source>
        <dbReference type="ARBA" id="ARBA00022576"/>
    </source>
</evidence>
<dbReference type="InterPro" id="IPR015422">
    <property type="entry name" value="PyrdxlP-dep_Trfase_small"/>
</dbReference>
<evidence type="ECO:0000256" key="5">
    <source>
        <dbReference type="ARBA" id="ARBA00022679"/>
    </source>
</evidence>
<sequence>MDGQDAVQRRMHALQQHLTAASVNSEKAPHVAMNGTSAQTRSIWQDIPQGPPDAILGVSEAFKKDPSPDKINLGVGAYRTEEGKPLVLNVVRKAEQKIINSPTENKEYLGITGNPKFNELSAKLAFGESSSVIREGRNATVQALSGTGSLRVGAEFLAQHYPVHTVLLPNPTWANHNKIFPLAGIKDVRKYRYFKPATKGLDYEGMIQDLQSAPEGAIVVLHACAHNPTGVDPTSEQWRGILKAVQQKRLLPFFDSAYQGFASGDLERDAAAIRLFADAGLELLLAQSYAKNMGLYGERVGALTVVTRSAEVTNRVESQLKQVIRPMFSNPPRHGAAIVVEVLSDPRLYAEWREELKGMAGRIIEMRKQLLQALKEVGVPGTWDHVVHQIGMFSFLGVSKEQVRVMTEKHHVYLTQDGRISMAGLSSSKCRYLAEAINDAVRTA</sequence>
<dbReference type="SUPFAM" id="SSF53383">
    <property type="entry name" value="PLP-dependent transferases"/>
    <property type="match status" value="1"/>
</dbReference>
<dbReference type="GO" id="GO:0004069">
    <property type="term" value="F:L-aspartate:2-oxoglutarate aminotransferase activity"/>
    <property type="evidence" value="ECO:0007669"/>
    <property type="project" value="UniProtKB-EC"/>
</dbReference>
<comment type="miscellaneous">
    <text evidence="8">In eukaryotes there are cytoplasmic, mitochondrial and chloroplastic isozymes.</text>
</comment>
<dbReference type="InterPro" id="IPR015424">
    <property type="entry name" value="PyrdxlP-dep_Trfase"/>
</dbReference>
<feature type="domain" description="Aminotransferase class I/classII large" evidence="9">
    <location>
        <begin position="69"/>
        <end position="437"/>
    </location>
</feature>
<dbReference type="CDD" id="cd00609">
    <property type="entry name" value="AAT_like"/>
    <property type="match status" value="1"/>
</dbReference>
<dbReference type="FunFam" id="3.40.640.10:FF:000015">
    <property type="entry name" value="Aspartate aminotransferase"/>
    <property type="match status" value="1"/>
</dbReference>
<comment type="subunit">
    <text evidence="3 8">Homodimer.</text>
</comment>
<dbReference type="Pfam" id="PF00155">
    <property type="entry name" value="Aminotran_1_2"/>
    <property type="match status" value="1"/>
</dbReference>
<dbReference type="Gene3D" id="3.90.1150.10">
    <property type="entry name" value="Aspartate Aminotransferase, domain 1"/>
    <property type="match status" value="1"/>
</dbReference>
<dbReference type="EMBL" id="CAUYUE010000006">
    <property type="protein sequence ID" value="CAK0781889.1"/>
    <property type="molecule type" value="Genomic_DNA"/>
</dbReference>
<evidence type="ECO:0000256" key="1">
    <source>
        <dbReference type="ARBA" id="ARBA00001933"/>
    </source>
</evidence>
<dbReference type="Proteomes" id="UP001314263">
    <property type="component" value="Unassembled WGS sequence"/>
</dbReference>